<accession>A0A2T3Z6F6</accession>
<name>A0A2T3Z6F6_TRIA4</name>
<keyword evidence="3" id="KW-1185">Reference proteome</keyword>
<feature type="compositionally biased region" description="Low complexity" evidence="1">
    <location>
        <begin position="282"/>
        <end position="294"/>
    </location>
</feature>
<dbReference type="EMBL" id="KZ679263">
    <property type="protein sequence ID" value="PTB40411.1"/>
    <property type="molecule type" value="Genomic_DNA"/>
</dbReference>
<dbReference type="AlphaFoldDB" id="A0A2T3Z6F6"/>
<gene>
    <name evidence="2" type="ORF">M441DRAFT_28229</name>
</gene>
<evidence type="ECO:0000313" key="3">
    <source>
        <dbReference type="Proteomes" id="UP000240493"/>
    </source>
</evidence>
<evidence type="ECO:0000256" key="1">
    <source>
        <dbReference type="SAM" id="MobiDB-lite"/>
    </source>
</evidence>
<organism evidence="2 3">
    <name type="scientific">Trichoderma asperellum (strain ATCC 204424 / CBS 433.97 / NBRC 101777)</name>
    <dbReference type="NCBI Taxonomy" id="1042311"/>
    <lineage>
        <taxon>Eukaryota</taxon>
        <taxon>Fungi</taxon>
        <taxon>Dikarya</taxon>
        <taxon>Ascomycota</taxon>
        <taxon>Pezizomycotina</taxon>
        <taxon>Sordariomycetes</taxon>
        <taxon>Hypocreomycetidae</taxon>
        <taxon>Hypocreales</taxon>
        <taxon>Hypocreaceae</taxon>
        <taxon>Trichoderma</taxon>
    </lineage>
</organism>
<feature type="region of interest" description="Disordered" evidence="1">
    <location>
        <begin position="268"/>
        <end position="328"/>
    </location>
</feature>
<dbReference type="Proteomes" id="UP000240493">
    <property type="component" value="Unassembled WGS sequence"/>
</dbReference>
<dbReference type="OrthoDB" id="5242192at2759"/>
<evidence type="ECO:0000313" key="2">
    <source>
        <dbReference type="EMBL" id="PTB40411.1"/>
    </source>
</evidence>
<sequence length="557" mass="63553">MAQAALEVARQRYPTAPWLEKARGSSYQPAEDDIIIETTGLLVVDEWNLKVNVMTSFIDSENPYALWLDSLAKGSTVEDELVVEYLHFLRQRDHRIKISNVRYIKGAVSDFQNEGPDSATIIPIRNEHAWSFAVAYPDCIHYYGNKSYAPSLISSGSRAVQFSWTGPKAQNEDESAIYTLLGIRRIQEGNTHLSQEAAKDIQHSFRIRMTVELLCEQIDPNDEKVRNLPSTIHKRRSVIDSESRLALESVSEPPEDAIIGWDEDRHSSEIPDFQTTSPNFDTPTPTHSPTSTRQSTRESHITNNSPMTSSQSRSRSSAERTTRSSLIPRARPHISNPIFFNDRKGILDLLCTAISVYRSTEASKEKSLLILWHLMKKRSVRNAHFASQFHERYNAVLFRHKMESFNDDDSALRSEMKHQADGNCISKMKKISSQCEFWKDLCNIGHEKWGEGKFVLLLAIPALSPDVIHQNRKHILSELRKRLMDATDPLESWLSSARQLCTSIIQRSLPEETLMIDLYHLKTIEDIDNNTYAAYVSLDPHVTMRLGPTVPYHFSQT</sequence>
<proteinExistence type="predicted"/>
<dbReference type="STRING" id="1042311.A0A2T3Z6F6"/>
<protein>
    <submittedName>
        <fullName evidence="2">Uncharacterized protein</fullName>
    </submittedName>
</protein>
<reference evidence="2 3" key="1">
    <citation type="submission" date="2016-07" db="EMBL/GenBank/DDBJ databases">
        <title>Multiple horizontal gene transfer events from other fungi enriched the ability of initially mycotrophic Trichoderma (Ascomycota) to feed on dead plant biomass.</title>
        <authorList>
            <consortium name="DOE Joint Genome Institute"/>
            <person name="Aerts A."/>
            <person name="Atanasova L."/>
            <person name="Chenthamara K."/>
            <person name="Zhang J."/>
            <person name="Grujic M."/>
            <person name="Henrissat B."/>
            <person name="Kuo A."/>
            <person name="Salamov A."/>
            <person name="Lipzen A."/>
            <person name="Labutti K."/>
            <person name="Barry K."/>
            <person name="Miao Y."/>
            <person name="Rahimi M.J."/>
            <person name="Shen Q."/>
            <person name="Grigoriev I.V."/>
            <person name="Kubicek C.P."/>
            <person name="Druzhinina I.S."/>
        </authorList>
    </citation>
    <scope>NUCLEOTIDE SEQUENCE [LARGE SCALE GENOMIC DNA]</scope>
    <source>
        <strain evidence="2 3">CBS 433.97</strain>
    </source>
</reference>